<keyword evidence="4" id="KW-0238">DNA-binding</keyword>
<dbReference type="Gene3D" id="2.60.40.1450">
    <property type="entry name" value="LAG1, DNA binding domain"/>
    <property type="match status" value="1"/>
</dbReference>
<dbReference type="FunFam" id="2.60.40.1450:FF:000003">
    <property type="entry name" value="Related to J kappa-recombination signal binding protein"/>
    <property type="match status" value="1"/>
</dbReference>
<keyword evidence="11" id="KW-1185">Reference proteome</keyword>
<dbReference type="SMART" id="SM01267">
    <property type="entry name" value="LAG1_DNAbind"/>
    <property type="match status" value="1"/>
</dbReference>
<comment type="subcellular location">
    <subcellularLocation>
        <location evidence="1">Nucleus</location>
    </subcellularLocation>
</comment>
<accession>A0A9N8VJV6</accession>
<dbReference type="InterPro" id="IPR013783">
    <property type="entry name" value="Ig-like_fold"/>
</dbReference>
<keyword evidence="5" id="KW-0804">Transcription</keyword>
<reference evidence="10" key="1">
    <citation type="submission" date="2021-06" db="EMBL/GenBank/DDBJ databases">
        <authorList>
            <person name="Kallberg Y."/>
            <person name="Tangrot J."/>
            <person name="Rosling A."/>
        </authorList>
    </citation>
    <scope>NUCLEOTIDE SEQUENCE</scope>
    <source>
        <strain evidence="10">IA702</strain>
    </source>
</reference>
<dbReference type="GO" id="GO:0001228">
    <property type="term" value="F:DNA-binding transcription activator activity, RNA polymerase II-specific"/>
    <property type="evidence" value="ECO:0007669"/>
    <property type="project" value="InterPro"/>
</dbReference>
<dbReference type="InterPro" id="IPR040159">
    <property type="entry name" value="CLS_fam"/>
</dbReference>
<dbReference type="InterPro" id="IPR014756">
    <property type="entry name" value="Ig_E-set"/>
</dbReference>
<evidence type="ECO:0000256" key="3">
    <source>
        <dbReference type="ARBA" id="ARBA00023015"/>
    </source>
</evidence>
<gene>
    <name evidence="10" type="ORF">POCULU_LOCUS134</name>
</gene>
<dbReference type="InterPro" id="IPR015350">
    <property type="entry name" value="Beta-trefoil_DNA-bd_dom"/>
</dbReference>
<evidence type="ECO:0000259" key="8">
    <source>
        <dbReference type="SMART" id="SM01267"/>
    </source>
</evidence>
<dbReference type="GO" id="GO:0000978">
    <property type="term" value="F:RNA polymerase II cis-regulatory region sequence-specific DNA binding"/>
    <property type="evidence" value="ECO:0007669"/>
    <property type="project" value="InterPro"/>
</dbReference>
<dbReference type="PANTHER" id="PTHR10665">
    <property type="entry name" value="RECOMBINING BINDING PROTEIN SUPPRESSOR OF HAIRLESS"/>
    <property type="match status" value="1"/>
</dbReference>
<feature type="compositionally biased region" description="Polar residues" evidence="7">
    <location>
        <begin position="79"/>
        <end position="90"/>
    </location>
</feature>
<feature type="compositionally biased region" description="Polar residues" evidence="7">
    <location>
        <begin position="241"/>
        <end position="270"/>
    </location>
</feature>
<keyword evidence="6" id="KW-0539">Nucleus</keyword>
<name>A0A9N8VJV6_9GLOM</name>
<feature type="region of interest" description="Disordered" evidence="7">
    <location>
        <begin position="79"/>
        <end position="99"/>
    </location>
</feature>
<dbReference type="SUPFAM" id="SSF110217">
    <property type="entry name" value="DNA-binding protein LAG-1 (CSL)"/>
    <property type="match status" value="1"/>
</dbReference>
<feature type="domain" description="RBP-J/Cbf11/Cbf12 DNA binding" evidence="8">
    <location>
        <begin position="371"/>
        <end position="522"/>
    </location>
</feature>
<comment type="caution">
    <text evidence="10">The sequence shown here is derived from an EMBL/GenBank/DDBJ whole genome shotgun (WGS) entry which is preliminary data.</text>
</comment>
<dbReference type="Proteomes" id="UP000789572">
    <property type="component" value="Unassembled WGS sequence"/>
</dbReference>
<dbReference type="Pfam" id="PF09270">
    <property type="entry name" value="BTD"/>
    <property type="match status" value="1"/>
</dbReference>
<feature type="compositionally biased region" description="Low complexity" evidence="7">
    <location>
        <begin position="271"/>
        <end position="298"/>
    </location>
</feature>
<organism evidence="10 11">
    <name type="scientific">Paraglomus occultum</name>
    <dbReference type="NCBI Taxonomy" id="144539"/>
    <lineage>
        <taxon>Eukaryota</taxon>
        <taxon>Fungi</taxon>
        <taxon>Fungi incertae sedis</taxon>
        <taxon>Mucoromycota</taxon>
        <taxon>Glomeromycotina</taxon>
        <taxon>Glomeromycetes</taxon>
        <taxon>Paraglomerales</taxon>
        <taxon>Paraglomeraceae</taxon>
        <taxon>Paraglomus</taxon>
    </lineage>
</organism>
<evidence type="ECO:0000256" key="6">
    <source>
        <dbReference type="ARBA" id="ARBA00023242"/>
    </source>
</evidence>
<dbReference type="SUPFAM" id="SSF81296">
    <property type="entry name" value="E set domains"/>
    <property type="match status" value="1"/>
</dbReference>
<feature type="domain" description="Beta-trefoil DNA-binding" evidence="9">
    <location>
        <begin position="523"/>
        <end position="772"/>
    </location>
</feature>
<dbReference type="Pfam" id="PF09271">
    <property type="entry name" value="LAG1-DNAbind"/>
    <property type="match status" value="1"/>
</dbReference>
<dbReference type="GO" id="GO:0005634">
    <property type="term" value="C:nucleus"/>
    <property type="evidence" value="ECO:0007669"/>
    <property type="project" value="UniProtKB-SubCell"/>
</dbReference>
<evidence type="ECO:0000256" key="7">
    <source>
        <dbReference type="SAM" id="MobiDB-lite"/>
    </source>
</evidence>
<dbReference type="OrthoDB" id="5600360at2759"/>
<dbReference type="SUPFAM" id="SSF49417">
    <property type="entry name" value="p53-like transcription factors"/>
    <property type="match status" value="1"/>
</dbReference>
<keyword evidence="3" id="KW-0805">Transcription regulation</keyword>
<protein>
    <submittedName>
        <fullName evidence="10">4394_t:CDS:1</fullName>
    </submittedName>
</protein>
<comment type="similarity">
    <text evidence="2">Belongs to the Su(H) family.</text>
</comment>
<dbReference type="InterPro" id="IPR015351">
    <property type="entry name" value="RBP-J/Cbf11/Cbf12_DNA-bd"/>
</dbReference>
<dbReference type="Gene3D" id="2.60.40.10">
    <property type="entry name" value="Immunoglobulins"/>
    <property type="match status" value="1"/>
</dbReference>
<sequence length="1029" mass="111078">MDSWTLSLQNGTIYNMQPQYATHYNIASLQQNQMPTPLTSPTDADLITYGDVGLVDSQQQSDILKSNYDGFDCSQQTGLLADSSGDSSARNNRKPQPLSLEIASDDYNQMATDYAYAESSASTPSPVTPVFVNSNIYGANNYTFNDLSGRIHSHDLNVSTLCDQSGIGCDSASTTPQLLVYSPGEKLEETQTIPPAAVELAQSYSSPQSFTELLANTPGTIEVELSADYFNSKTYSRSEMHSQCQMQISSRRQSTQLTASLKSDVTSPVLSSADSPASNSASTPKSPKSPTSPQNSNSVYLRRTSLGNAILEDEEDLLNNSTIAPSTAFLSSHILPEINTRVNARLSQSTTVPIIHAYLSAPNPSSLGEKTVMVMTSKVAQKSYGTEKRFLCPPPTTIILGSSWWCPPPPSTDANHTQTSSLSPPRITVGISSEQSHHAGIFEWISPSGTSLDPTSCSEMAISGKCVSKHLYINDTDEKRKRVEVNVKIQNPCGQSFGCFASKPIKVISKPSKKRQSVKNMELCIHHGTTISLFNRIRSQTVSTKYLGVSGNCHGQSFAPWSNGAFASVSPVEQGRTFVARTGSWDPFIIWIVDTNYVKGKDDPQVPPHPSFPRPPLNALKYNPNNPIPIHYNQPVVLQCLSTGITSPVMIIRKVDKGSMVIGGAVMEDNNGYMSEALGDPVSQLHKVAFQIKDQETMMASNIPNCSSASFPSGPGVYLACLSDVVGQQRANDGRKLISTAAASATNSAPFIDMIPQSSNVTSSIAAAWAAAQTSFASNAAPFSESTILSSDGIRTNSRKRRVSSSVTVKPTTSMTKASMKRRRVNSMSAVGNEPEFARIAEATRGLGNSRSNNDANAGAIWTEDVTDSAVWTIVGTDCATYTFYCPQAIVNATSPLSPTQQFTSSTTPVTPVPSVTNIVSAASSNTLPANTQLARSTIPNTITIFGENYTRDLMVWFGDIPSPRTEYRSRECILAWIPDELLYNGSNGIIKNDRMINGRPSSQLNSHSRPILLSRGDGVIFKTGKSWI</sequence>
<evidence type="ECO:0000313" key="11">
    <source>
        <dbReference type="Proteomes" id="UP000789572"/>
    </source>
</evidence>
<evidence type="ECO:0000256" key="4">
    <source>
        <dbReference type="ARBA" id="ARBA00023125"/>
    </source>
</evidence>
<proteinExistence type="inferred from homology"/>
<dbReference type="InterPro" id="IPR037095">
    <property type="entry name" value="RBP-J/Cbf11_DNA-bd_sf"/>
</dbReference>
<dbReference type="EMBL" id="CAJVPJ010000006">
    <property type="protein sequence ID" value="CAG8452998.1"/>
    <property type="molecule type" value="Genomic_DNA"/>
</dbReference>
<feature type="region of interest" description="Disordered" evidence="7">
    <location>
        <begin position="241"/>
        <end position="299"/>
    </location>
</feature>
<evidence type="ECO:0000256" key="1">
    <source>
        <dbReference type="ARBA" id="ARBA00004123"/>
    </source>
</evidence>
<dbReference type="InterPro" id="IPR038007">
    <property type="entry name" value="RBP-Jkappa_IPT"/>
</dbReference>
<evidence type="ECO:0000259" key="9">
    <source>
        <dbReference type="SMART" id="SM01268"/>
    </source>
</evidence>
<dbReference type="AlphaFoldDB" id="A0A9N8VJV6"/>
<dbReference type="Pfam" id="PF20144">
    <property type="entry name" value="TIG_SUH"/>
    <property type="match status" value="1"/>
</dbReference>
<dbReference type="InterPro" id="IPR036358">
    <property type="entry name" value="BTD_sf"/>
</dbReference>
<dbReference type="SMART" id="SM01268">
    <property type="entry name" value="BTD"/>
    <property type="match status" value="1"/>
</dbReference>
<evidence type="ECO:0000256" key="5">
    <source>
        <dbReference type="ARBA" id="ARBA00023163"/>
    </source>
</evidence>
<evidence type="ECO:0000313" key="10">
    <source>
        <dbReference type="EMBL" id="CAG8452998.1"/>
    </source>
</evidence>
<dbReference type="InterPro" id="IPR008967">
    <property type="entry name" value="p53-like_TF_DNA-bd_sf"/>
</dbReference>
<evidence type="ECO:0000256" key="2">
    <source>
        <dbReference type="ARBA" id="ARBA00009704"/>
    </source>
</evidence>